<dbReference type="AlphaFoldDB" id="A0A1S8LMA2"/>
<name>A0A1S8LMA2_9CLOT</name>
<feature type="domain" description="DUF2089" evidence="2">
    <location>
        <begin position="9"/>
        <end position="39"/>
    </location>
</feature>
<protein>
    <submittedName>
        <fullName evidence="3">Uncharacterized protein</fullName>
    </submittedName>
</protein>
<evidence type="ECO:0000259" key="2">
    <source>
        <dbReference type="Pfam" id="PF22747"/>
    </source>
</evidence>
<evidence type="ECO:0000313" key="4">
    <source>
        <dbReference type="Proteomes" id="UP000190951"/>
    </source>
</evidence>
<evidence type="ECO:0000313" key="3">
    <source>
        <dbReference type="EMBL" id="URZ10240.1"/>
    </source>
</evidence>
<dbReference type="InterPro" id="IPR053957">
    <property type="entry name" value="DUF2089_Zn_ribbon"/>
</dbReference>
<dbReference type="Pfam" id="PF22747">
    <property type="entry name" value="Zn_ribbon_DUF2089"/>
    <property type="match status" value="1"/>
</dbReference>
<dbReference type="InterPro" id="IPR018658">
    <property type="entry name" value="DUF2089"/>
</dbReference>
<feature type="domain" description="DUF2089" evidence="1">
    <location>
        <begin position="42"/>
        <end position="87"/>
    </location>
</feature>
<dbReference type="Proteomes" id="UP000190951">
    <property type="component" value="Chromosome"/>
</dbReference>
<dbReference type="STRING" id="84029.CROST_04330"/>
<dbReference type="EMBL" id="CP096983">
    <property type="protein sequence ID" value="URZ10240.1"/>
    <property type="molecule type" value="Genomic_DNA"/>
</dbReference>
<gene>
    <name evidence="3" type="ORF">CROST_009480</name>
</gene>
<keyword evidence="4" id="KW-1185">Reference proteome</keyword>
<accession>A0A1S8LMA2</accession>
<evidence type="ECO:0000259" key="1">
    <source>
        <dbReference type="Pfam" id="PF09862"/>
    </source>
</evidence>
<dbReference type="RefSeq" id="WP_077835232.1">
    <property type="nucleotide sequence ID" value="NZ_CP096983.1"/>
</dbReference>
<proteinExistence type="predicted"/>
<sequence length="121" mass="13984">MSYKVISRCPVCGQKLFITKLKCSRCETTIENNFKMSKFEYLTNEQLMFIEIFLKCRGSIKEVEKELNISYPTVRTKLDEVIKALGYSVESENSANVDKKKIIDMLEKGEITPDEAIKMLN</sequence>
<dbReference type="Pfam" id="PF09862">
    <property type="entry name" value="DUF2089"/>
    <property type="match status" value="1"/>
</dbReference>
<reference evidence="3 4" key="1">
    <citation type="submission" date="2022-04" db="EMBL/GenBank/DDBJ databases">
        <title>Genome sequence of C. roseum typestrain.</title>
        <authorList>
            <person name="Poehlein A."/>
            <person name="Schoch T."/>
            <person name="Duerre P."/>
            <person name="Daniel R."/>
        </authorList>
    </citation>
    <scope>NUCLEOTIDE SEQUENCE [LARGE SCALE GENOMIC DNA]</scope>
    <source>
        <strain evidence="3 4">DSM 7320</strain>
    </source>
</reference>
<dbReference type="KEGG" id="crw:CROST_009480"/>
<organism evidence="3 4">
    <name type="scientific">Clostridium felsineum</name>
    <dbReference type="NCBI Taxonomy" id="36839"/>
    <lineage>
        <taxon>Bacteria</taxon>
        <taxon>Bacillati</taxon>
        <taxon>Bacillota</taxon>
        <taxon>Clostridia</taxon>
        <taxon>Eubacteriales</taxon>
        <taxon>Clostridiaceae</taxon>
        <taxon>Clostridium</taxon>
    </lineage>
</organism>